<protein>
    <submittedName>
        <fullName evidence="1">Uncharacterized protein</fullName>
    </submittedName>
</protein>
<dbReference type="EMBL" id="JABEZW010213276">
    <property type="protein sequence ID" value="MBA0784578.1"/>
    <property type="molecule type" value="Genomic_DNA"/>
</dbReference>
<organism evidence="1 2">
    <name type="scientific">Gossypium trilobum</name>
    <dbReference type="NCBI Taxonomy" id="34281"/>
    <lineage>
        <taxon>Eukaryota</taxon>
        <taxon>Viridiplantae</taxon>
        <taxon>Streptophyta</taxon>
        <taxon>Embryophyta</taxon>
        <taxon>Tracheophyta</taxon>
        <taxon>Spermatophyta</taxon>
        <taxon>Magnoliopsida</taxon>
        <taxon>eudicotyledons</taxon>
        <taxon>Gunneridae</taxon>
        <taxon>Pentapetalae</taxon>
        <taxon>rosids</taxon>
        <taxon>malvids</taxon>
        <taxon>Malvales</taxon>
        <taxon>Malvaceae</taxon>
        <taxon>Malvoideae</taxon>
        <taxon>Gossypium</taxon>
    </lineage>
</organism>
<reference evidence="1 2" key="1">
    <citation type="journal article" date="2019" name="Genome Biol. Evol.">
        <title>Insights into the evolution of the New World diploid cottons (Gossypium, subgenus Houzingenia) based on genome sequencing.</title>
        <authorList>
            <person name="Grover C.E."/>
            <person name="Arick M.A. 2nd"/>
            <person name="Thrash A."/>
            <person name="Conover J.L."/>
            <person name="Sanders W.S."/>
            <person name="Peterson D.G."/>
            <person name="Frelichowski J.E."/>
            <person name="Scheffler J.A."/>
            <person name="Scheffler B.E."/>
            <person name="Wendel J.F."/>
        </authorList>
    </citation>
    <scope>NUCLEOTIDE SEQUENCE [LARGE SCALE GENOMIC DNA]</scope>
    <source>
        <strain evidence="1">8</strain>
        <tissue evidence="1">Leaf</tissue>
    </source>
</reference>
<comment type="caution">
    <text evidence="1">The sequence shown here is derived from an EMBL/GenBank/DDBJ whole genome shotgun (WGS) entry which is preliminary data.</text>
</comment>
<dbReference type="AlphaFoldDB" id="A0A7J9FHB4"/>
<evidence type="ECO:0000313" key="2">
    <source>
        <dbReference type="Proteomes" id="UP000593568"/>
    </source>
</evidence>
<name>A0A7J9FHB4_9ROSI</name>
<dbReference type="Proteomes" id="UP000593568">
    <property type="component" value="Unassembled WGS sequence"/>
</dbReference>
<accession>A0A7J9FHB4</accession>
<evidence type="ECO:0000313" key="1">
    <source>
        <dbReference type="EMBL" id="MBA0784578.1"/>
    </source>
</evidence>
<gene>
    <name evidence="1" type="ORF">Gotri_026579</name>
</gene>
<sequence length="63" mass="7265">MGSSARTQSLLKHKTFTIQGSTSPETHQIQWDRLLLQLMLLKYQGLTLLASHWFELITHQMVA</sequence>
<proteinExistence type="predicted"/>
<keyword evidence="2" id="KW-1185">Reference proteome</keyword>